<proteinExistence type="predicted"/>
<protein>
    <submittedName>
        <fullName evidence="2">Alpha-ribazole kinase</fullName>
    </submittedName>
</protein>
<sequence length="245" mass="26778">METKHKRDLTLIERGEQYLVIACDSCGGVGNKDFDEVKVAPEIVGYYTTRVALMELLSVGAAPLAVINTLSVEMKPTGRRIISGIENLLREVKVDLEIINGSTEENFPMKQTAMGVTLIGEVEKSQLRLSKSQRGDFVLLLGIPKVGGEITLPHDEEICSFEGLNFLRQHPSIGDIIPVGSKGITYEAQLLAALNKCKIEISLNKIDMKKSAGPATALIFTIPEADLEEIQESLRGPLHIIGRLV</sequence>
<evidence type="ECO:0000259" key="1">
    <source>
        <dbReference type="Pfam" id="PF00586"/>
    </source>
</evidence>
<dbReference type="GO" id="GO:0009228">
    <property type="term" value="P:thiamine biosynthetic process"/>
    <property type="evidence" value="ECO:0007669"/>
    <property type="project" value="InterPro"/>
</dbReference>
<keyword evidence="3" id="KW-1185">Reference proteome</keyword>
<feature type="domain" description="PurM-like N-terminal" evidence="1">
    <location>
        <begin position="15"/>
        <end position="122"/>
    </location>
</feature>
<dbReference type="PANTHER" id="PTHR30270:SF0">
    <property type="entry name" value="THIAMINE-MONOPHOSPHATE KINASE"/>
    <property type="match status" value="1"/>
</dbReference>
<evidence type="ECO:0000313" key="2">
    <source>
        <dbReference type="EMBL" id="SCX80313.1"/>
    </source>
</evidence>
<gene>
    <name evidence="2" type="ORF">SAMN03080606_00254</name>
</gene>
<dbReference type="STRING" id="1120976.SAMN03080606_00254"/>
<dbReference type="InterPro" id="IPR036921">
    <property type="entry name" value="PurM-like_N_sf"/>
</dbReference>
<evidence type="ECO:0000313" key="3">
    <source>
        <dbReference type="Proteomes" id="UP000198636"/>
    </source>
</evidence>
<dbReference type="RefSeq" id="WP_176758814.1">
    <property type="nucleotide sequence ID" value="NZ_FMUS01000001.1"/>
</dbReference>
<dbReference type="AlphaFoldDB" id="A0A1G5AQY0"/>
<reference evidence="2" key="1">
    <citation type="submission" date="2016-10" db="EMBL/GenBank/DDBJ databases">
        <authorList>
            <person name="de Groot N.N."/>
        </authorList>
    </citation>
    <scope>NUCLEOTIDE SEQUENCE [LARGE SCALE GENOMIC DNA]</scope>
    <source>
        <strain evidence="2">DSM 18978</strain>
    </source>
</reference>
<keyword evidence="2" id="KW-0808">Transferase</keyword>
<keyword evidence="2" id="KW-0418">Kinase</keyword>
<dbReference type="InterPro" id="IPR006283">
    <property type="entry name" value="ThiL-like"/>
</dbReference>
<dbReference type="EMBL" id="FMUS01000001">
    <property type="protein sequence ID" value="SCX80313.1"/>
    <property type="molecule type" value="Genomic_DNA"/>
</dbReference>
<dbReference type="InterPro" id="IPR016188">
    <property type="entry name" value="PurM-like_N"/>
</dbReference>
<dbReference type="Pfam" id="PF00586">
    <property type="entry name" value="AIRS"/>
    <property type="match status" value="1"/>
</dbReference>
<dbReference type="Gene3D" id="3.30.1330.10">
    <property type="entry name" value="PurM-like, N-terminal domain"/>
    <property type="match status" value="1"/>
</dbReference>
<accession>A0A1G5AQY0</accession>
<dbReference type="SUPFAM" id="SSF55326">
    <property type="entry name" value="PurM N-terminal domain-like"/>
    <property type="match status" value="1"/>
</dbReference>
<dbReference type="GO" id="GO:0009030">
    <property type="term" value="F:thiamine-phosphate kinase activity"/>
    <property type="evidence" value="ECO:0007669"/>
    <property type="project" value="InterPro"/>
</dbReference>
<name>A0A1G5AQY0_9FIRM</name>
<dbReference type="PANTHER" id="PTHR30270">
    <property type="entry name" value="THIAMINE-MONOPHOSPHATE KINASE"/>
    <property type="match status" value="1"/>
</dbReference>
<dbReference type="Proteomes" id="UP000198636">
    <property type="component" value="Unassembled WGS sequence"/>
</dbReference>
<organism evidence="2 3">
    <name type="scientific">Alkaliphilus peptidifermentans DSM 18978</name>
    <dbReference type="NCBI Taxonomy" id="1120976"/>
    <lineage>
        <taxon>Bacteria</taxon>
        <taxon>Bacillati</taxon>
        <taxon>Bacillota</taxon>
        <taxon>Clostridia</taxon>
        <taxon>Peptostreptococcales</taxon>
        <taxon>Natronincolaceae</taxon>
        <taxon>Alkaliphilus</taxon>
    </lineage>
</organism>